<dbReference type="Proteomes" id="UP000216451">
    <property type="component" value="Unassembled WGS sequence"/>
</dbReference>
<gene>
    <name evidence="2" type="ORF">BAQU_1067</name>
</gene>
<keyword evidence="1" id="KW-1133">Transmembrane helix</keyword>
<feature type="transmembrane region" description="Helical" evidence="1">
    <location>
        <begin position="157"/>
        <end position="176"/>
    </location>
</feature>
<keyword evidence="1" id="KW-0472">Membrane</keyword>
<feature type="transmembrane region" description="Helical" evidence="1">
    <location>
        <begin position="106"/>
        <end position="128"/>
    </location>
</feature>
<dbReference type="InterPro" id="IPR049500">
    <property type="entry name" value="Peptidase_M50B-like"/>
</dbReference>
<reference evidence="2 3" key="1">
    <citation type="journal article" date="2017" name="BMC Genomics">
        <title>Comparative genomic and phylogenomic analyses of the Bifidobacteriaceae family.</title>
        <authorList>
            <person name="Lugli G.A."/>
            <person name="Milani C."/>
            <person name="Turroni F."/>
            <person name="Duranti S."/>
            <person name="Mancabelli L."/>
            <person name="Mangifesta M."/>
            <person name="Ferrario C."/>
            <person name="Modesto M."/>
            <person name="Mattarelli P."/>
            <person name="Jiri K."/>
            <person name="van Sinderen D."/>
            <person name="Ventura M."/>
        </authorList>
    </citation>
    <scope>NUCLEOTIDE SEQUENCE [LARGE SCALE GENOMIC DNA]</scope>
    <source>
        <strain evidence="2 3">LMG 28769</strain>
    </source>
</reference>
<organism evidence="2 3">
    <name type="scientific">Bifidobacterium aquikefiri</name>
    <dbReference type="NCBI Taxonomy" id="1653207"/>
    <lineage>
        <taxon>Bacteria</taxon>
        <taxon>Bacillati</taxon>
        <taxon>Actinomycetota</taxon>
        <taxon>Actinomycetes</taxon>
        <taxon>Bifidobacteriales</taxon>
        <taxon>Bifidobacteriaceae</taxon>
        <taxon>Bifidobacterium</taxon>
    </lineage>
</organism>
<dbReference type="EMBL" id="MWXA01000005">
    <property type="protein sequence ID" value="OZG66995.1"/>
    <property type="molecule type" value="Genomic_DNA"/>
</dbReference>
<feature type="transmembrane region" description="Helical" evidence="1">
    <location>
        <begin position="40"/>
        <end position="60"/>
    </location>
</feature>
<keyword evidence="1" id="KW-0812">Transmembrane</keyword>
<evidence type="ECO:0000256" key="1">
    <source>
        <dbReference type="SAM" id="Phobius"/>
    </source>
</evidence>
<evidence type="ECO:0000313" key="3">
    <source>
        <dbReference type="Proteomes" id="UP000216451"/>
    </source>
</evidence>
<evidence type="ECO:0000313" key="2">
    <source>
        <dbReference type="EMBL" id="OZG66995.1"/>
    </source>
</evidence>
<dbReference type="OrthoDB" id="5184455at2"/>
<name>A0A261G733_9BIFI</name>
<dbReference type="AlphaFoldDB" id="A0A261G733"/>
<proteinExistence type="predicted"/>
<dbReference type="GeneID" id="98295733"/>
<comment type="caution">
    <text evidence="2">The sequence shown here is derived from an EMBL/GenBank/DDBJ whole genome shotgun (WGS) entry which is preliminary data.</text>
</comment>
<dbReference type="RefSeq" id="WP_094693408.1">
    <property type="nucleotide sequence ID" value="NZ_CALENZ010000022.1"/>
</dbReference>
<dbReference type="Pfam" id="PF13398">
    <property type="entry name" value="Peptidase_M50B"/>
    <property type="match status" value="1"/>
</dbReference>
<feature type="transmembrane region" description="Helical" evidence="1">
    <location>
        <begin position="134"/>
        <end position="150"/>
    </location>
</feature>
<sequence>MIHELAIGSDITATTNAVQQILHTIWTASLTPVVAPDQRLFILLLLCSILAIVITPIWGITRNAVTIAHEGGHAFAALLSGRKLNYIQLHSDTSGVTVSSGKSYGFGYALTCFAGYASPSLLGILCAWLTTKGYVTASLWILVVLLLLMLTRIRNGYGVLAVVVSIVIVAGISWSADADVRSSAAYILSWFMLLGGIRPLIELQAMRARGGGQGSDADQIARTTHIPGIVWILVWLIWNLAFLWLGATWMTQSFGGIHAVWVSLINLIPALQ</sequence>
<keyword evidence="3" id="KW-1185">Reference proteome</keyword>
<feature type="transmembrane region" description="Helical" evidence="1">
    <location>
        <begin position="182"/>
        <end position="201"/>
    </location>
</feature>
<feature type="transmembrane region" description="Helical" evidence="1">
    <location>
        <begin position="229"/>
        <end position="247"/>
    </location>
</feature>
<accession>A0A261G733</accession>
<protein>
    <submittedName>
        <fullName evidence="2">Peptidase M50B-like</fullName>
    </submittedName>
</protein>